<name>F0B979_9XANT</name>
<reference evidence="2 3" key="1">
    <citation type="journal article" date="2011" name="BMC Genomics">
        <title>Comparative genomics reveals diversity among xanthomonads infecting tomato and pepper.</title>
        <authorList>
            <person name="Potnis N."/>
            <person name="Krasileva K."/>
            <person name="Chow V."/>
            <person name="Almeida N.F."/>
            <person name="Patil P.B."/>
            <person name="Ryan R.P."/>
            <person name="Sharlach M."/>
            <person name="Behlau F."/>
            <person name="Dow J.M."/>
            <person name="Momol M.T."/>
            <person name="White F.F."/>
            <person name="Preston J.F."/>
            <person name="Vinatzer B.A."/>
            <person name="Koebnik R."/>
            <person name="Setubal J.C."/>
            <person name="Norman D.J."/>
            <person name="Staskawicz B.J."/>
            <person name="Jones J.B."/>
        </authorList>
    </citation>
    <scope>NUCLEOTIDE SEQUENCE [LARGE SCALE GENOMIC DNA]</scope>
    <source>
        <strain evidence="2 3">ATCC 35937</strain>
    </source>
</reference>
<gene>
    <name evidence="2" type="ORF">XVE_0595</name>
</gene>
<dbReference type="AlphaFoldDB" id="F0B979"/>
<comment type="caution">
    <text evidence="2">The sequence shown here is derived from an EMBL/GenBank/DDBJ whole genome shotgun (WGS) entry which is preliminary data.</text>
</comment>
<organism evidence="2 3">
    <name type="scientific">Xanthomonas vesicatoria ATCC 35937</name>
    <dbReference type="NCBI Taxonomy" id="925775"/>
    <lineage>
        <taxon>Bacteria</taxon>
        <taxon>Pseudomonadati</taxon>
        <taxon>Pseudomonadota</taxon>
        <taxon>Gammaproteobacteria</taxon>
        <taxon>Lysobacterales</taxon>
        <taxon>Lysobacteraceae</taxon>
        <taxon>Xanthomonas</taxon>
    </lineage>
</organism>
<sequence>MRLPHDRSKHLPARFSGRSNRQRWPGFHHRRAWQVLIPTHHRQALRDCRALGCGRCWKA</sequence>
<accession>F0B979</accession>
<dbReference type="EMBL" id="AEQV01000013">
    <property type="protein sequence ID" value="EGD11036.1"/>
    <property type="molecule type" value="Genomic_DNA"/>
</dbReference>
<evidence type="ECO:0000313" key="3">
    <source>
        <dbReference type="Proteomes" id="UP000003299"/>
    </source>
</evidence>
<evidence type="ECO:0000256" key="1">
    <source>
        <dbReference type="SAM" id="MobiDB-lite"/>
    </source>
</evidence>
<protein>
    <submittedName>
        <fullName evidence="2">Uncharacterized protein</fullName>
    </submittedName>
</protein>
<proteinExistence type="predicted"/>
<evidence type="ECO:0000313" key="2">
    <source>
        <dbReference type="EMBL" id="EGD11036.1"/>
    </source>
</evidence>
<feature type="region of interest" description="Disordered" evidence="1">
    <location>
        <begin position="1"/>
        <end position="22"/>
    </location>
</feature>
<dbReference type="Proteomes" id="UP000003299">
    <property type="component" value="Unassembled WGS sequence"/>
</dbReference>